<evidence type="ECO:0000313" key="2">
    <source>
        <dbReference type="EMBL" id="GME80769.1"/>
    </source>
</evidence>
<sequence length="246" mass="26992">MDLIDLRKCKWENKSLDQGPKTIAEIHEAKRIAEENEAAARSNSKSNGLGSRQNSTKNGWRNNTVSANDLRNVGRIRNNSERSLGPNSFSKRSVNKSSLLSQPSSTKLNSQAGKTEDEFSSVSAKSSSTNISGLAAREMSKRSDSQVSNRFAALQDEEDSDSEVVEPAGEIEADADVEENEESAETEELVEAEEDEEDEEEVAEPQEEEEEAEEEVETEEPVETGEPAEAEEPVALETSKPVEEAN</sequence>
<organism evidence="2 3">
    <name type="scientific">Candida boidinii</name>
    <name type="common">Yeast</name>
    <dbReference type="NCBI Taxonomy" id="5477"/>
    <lineage>
        <taxon>Eukaryota</taxon>
        <taxon>Fungi</taxon>
        <taxon>Dikarya</taxon>
        <taxon>Ascomycota</taxon>
        <taxon>Saccharomycotina</taxon>
        <taxon>Pichiomycetes</taxon>
        <taxon>Pichiales</taxon>
        <taxon>Pichiaceae</taxon>
        <taxon>Ogataea</taxon>
        <taxon>Ogataea/Candida clade</taxon>
    </lineage>
</organism>
<comment type="caution">
    <text evidence="2">The sequence shown here is derived from an EMBL/GenBank/DDBJ whole genome shotgun (WGS) entry which is preliminary data.</text>
</comment>
<reference evidence="2" key="1">
    <citation type="submission" date="2023-04" db="EMBL/GenBank/DDBJ databases">
        <title>Candida boidinii NBRC 10035.</title>
        <authorList>
            <person name="Ichikawa N."/>
            <person name="Sato H."/>
            <person name="Tonouchi N."/>
        </authorList>
    </citation>
    <scope>NUCLEOTIDE SEQUENCE</scope>
    <source>
        <strain evidence="2">NBRC 10035</strain>
    </source>
</reference>
<dbReference type="EMBL" id="BSXN01004189">
    <property type="protein sequence ID" value="GME80769.1"/>
    <property type="molecule type" value="Genomic_DNA"/>
</dbReference>
<dbReference type="AlphaFoldDB" id="A0A9W6WLC8"/>
<keyword evidence="3" id="KW-1185">Reference proteome</keyword>
<feature type="compositionally biased region" description="Polar residues" evidence="1">
    <location>
        <begin position="120"/>
        <end position="132"/>
    </location>
</feature>
<dbReference type="Proteomes" id="UP001165120">
    <property type="component" value="Unassembled WGS sequence"/>
</dbReference>
<gene>
    <name evidence="2" type="ORF">Cboi02_000646700</name>
</gene>
<accession>A0A9W6WLC8</accession>
<feature type="region of interest" description="Disordered" evidence="1">
    <location>
        <begin position="34"/>
        <end position="246"/>
    </location>
</feature>
<feature type="compositionally biased region" description="Polar residues" evidence="1">
    <location>
        <begin position="81"/>
        <end position="113"/>
    </location>
</feature>
<name>A0A9W6WLC8_CANBO</name>
<feature type="compositionally biased region" description="Acidic residues" evidence="1">
    <location>
        <begin position="155"/>
        <end position="234"/>
    </location>
</feature>
<proteinExistence type="predicted"/>
<evidence type="ECO:0000256" key="1">
    <source>
        <dbReference type="SAM" id="MobiDB-lite"/>
    </source>
</evidence>
<evidence type="ECO:0000313" key="3">
    <source>
        <dbReference type="Proteomes" id="UP001165120"/>
    </source>
</evidence>
<feature type="compositionally biased region" description="Polar residues" evidence="1">
    <location>
        <begin position="48"/>
        <end position="69"/>
    </location>
</feature>
<protein>
    <submittedName>
        <fullName evidence="2">Unnamed protein product</fullName>
    </submittedName>
</protein>